<dbReference type="OrthoDB" id="3486565at2759"/>
<accession>A0A6A5ZQC7</accession>
<name>A0A6A5ZQC7_9PLEO</name>
<dbReference type="PANTHER" id="PTHR33112">
    <property type="entry name" value="DOMAIN PROTEIN, PUTATIVE-RELATED"/>
    <property type="match status" value="1"/>
</dbReference>
<dbReference type="AlphaFoldDB" id="A0A6A5ZQC7"/>
<dbReference type="PANTHER" id="PTHR33112:SF9">
    <property type="entry name" value="HETEROKARYON INCOMPATIBILITY DOMAIN-CONTAINING PROTEIN"/>
    <property type="match status" value="1"/>
</dbReference>
<evidence type="ECO:0000313" key="2">
    <source>
        <dbReference type="Proteomes" id="UP000799770"/>
    </source>
</evidence>
<evidence type="ECO:0000313" key="1">
    <source>
        <dbReference type="EMBL" id="KAF2121077.1"/>
    </source>
</evidence>
<evidence type="ECO:0008006" key="3">
    <source>
        <dbReference type="Google" id="ProtNLM"/>
    </source>
</evidence>
<organism evidence="1 2">
    <name type="scientific">Lophiotrema nucula</name>
    <dbReference type="NCBI Taxonomy" id="690887"/>
    <lineage>
        <taxon>Eukaryota</taxon>
        <taxon>Fungi</taxon>
        <taxon>Dikarya</taxon>
        <taxon>Ascomycota</taxon>
        <taxon>Pezizomycotina</taxon>
        <taxon>Dothideomycetes</taxon>
        <taxon>Pleosporomycetidae</taxon>
        <taxon>Pleosporales</taxon>
        <taxon>Lophiotremataceae</taxon>
        <taxon>Lophiotrema</taxon>
    </lineage>
</organism>
<keyword evidence="2" id="KW-1185">Reference proteome</keyword>
<proteinExistence type="predicted"/>
<gene>
    <name evidence="1" type="ORF">BDV96DRAFT_640487</name>
</gene>
<reference evidence="1" key="1">
    <citation type="journal article" date="2020" name="Stud. Mycol.">
        <title>101 Dothideomycetes genomes: a test case for predicting lifestyles and emergence of pathogens.</title>
        <authorList>
            <person name="Haridas S."/>
            <person name="Albert R."/>
            <person name="Binder M."/>
            <person name="Bloem J."/>
            <person name="Labutti K."/>
            <person name="Salamov A."/>
            <person name="Andreopoulos B."/>
            <person name="Baker S."/>
            <person name="Barry K."/>
            <person name="Bills G."/>
            <person name="Bluhm B."/>
            <person name="Cannon C."/>
            <person name="Castanera R."/>
            <person name="Culley D."/>
            <person name="Daum C."/>
            <person name="Ezra D."/>
            <person name="Gonzalez J."/>
            <person name="Henrissat B."/>
            <person name="Kuo A."/>
            <person name="Liang C."/>
            <person name="Lipzen A."/>
            <person name="Lutzoni F."/>
            <person name="Magnuson J."/>
            <person name="Mondo S."/>
            <person name="Nolan M."/>
            <person name="Ohm R."/>
            <person name="Pangilinan J."/>
            <person name="Park H.-J."/>
            <person name="Ramirez L."/>
            <person name="Alfaro M."/>
            <person name="Sun H."/>
            <person name="Tritt A."/>
            <person name="Yoshinaga Y."/>
            <person name="Zwiers L.-H."/>
            <person name="Turgeon B."/>
            <person name="Goodwin S."/>
            <person name="Spatafora J."/>
            <person name="Crous P."/>
            <person name="Grigoriev I."/>
        </authorList>
    </citation>
    <scope>NUCLEOTIDE SEQUENCE</scope>
    <source>
        <strain evidence="1">CBS 627.86</strain>
    </source>
</reference>
<sequence>MKKWHVAIEEYSSKALTRDADVFPALQGVAKILRWERNCEYYAGLWADTLIWDLLWIAHDTSQPAIWRAPSWSWASVKDKVLWDVSGRATEIIASVVDVFTTPVGTDSFGQLKNGLLWLRAPCIDVILRHNGHYRFDETQADGFSEDHASFKDSVLASSEGVRVRVAQMVTDWYLTFIRVDDHSQRYKRIGIFDCRGLLSRYSAEKREWMEFQVI</sequence>
<dbReference type="EMBL" id="ML977312">
    <property type="protein sequence ID" value="KAF2121077.1"/>
    <property type="molecule type" value="Genomic_DNA"/>
</dbReference>
<protein>
    <recommendedName>
        <fullName evidence="3">Heterokaryon incompatibility domain-containing protein</fullName>
    </recommendedName>
</protein>
<dbReference type="Proteomes" id="UP000799770">
    <property type="component" value="Unassembled WGS sequence"/>
</dbReference>